<name>A0A1W6AJP6_BACMY</name>
<geneLocation type="plasmid" evidence="2 3">
    <name>unnamed6</name>
</geneLocation>
<evidence type="ECO:0000313" key="3">
    <source>
        <dbReference type="Proteomes" id="UP000192932"/>
    </source>
</evidence>
<sequence>MANKVYPLSYDDVLDKDIKDWLESLPRNRKAEMVRTAIRQYMHTSGSIIIPPMKEEKVEPKKVERKRPKLGRGGNFEKE</sequence>
<accession>A0A1W6AJP6</accession>
<feature type="compositionally biased region" description="Basic and acidic residues" evidence="1">
    <location>
        <begin position="53"/>
        <end position="62"/>
    </location>
</feature>
<keyword evidence="2" id="KW-0614">Plasmid</keyword>
<dbReference type="Proteomes" id="UP000192932">
    <property type="component" value="Plasmid unnamed6"/>
</dbReference>
<dbReference type="AlphaFoldDB" id="A0A1W6AJP6"/>
<feature type="region of interest" description="Disordered" evidence="1">
    <location>
        <begin position="51"/>
        <end position="79"/>
    </location>
</feature>
<dbReference type="RefSeq" id="WP_002167225.1">
    <property type="nucleotide sequence ID" value="NZ_CP020749.1"/>
</dbReference>
<gene>
    <name evidence="2" type="ORF">B7492_33645</name>
</gene>
<dbReference type="EMBL" id="CP020749">
    <property type="protein sequence ID" value="ARJ25981.1"/>
    <property type="molecule type" value="Genomic_DNA"/>
</dbReference>
<evidence type="ECO:0000313" key="2">
    <source>
        <dbReference type="EMBL" id="ARJ25981.1"/>
    </source>
</evidence>
<protein>
    <submittedName>
        <fullName evidence="2">Uncharacterized protein</fullName>
    </submittedName>
</protein>
<organism evidence="2 3">
    <name type="scientific">Bacillus mycoides</name>
    <dbReference type="NCBI Taxonomy" id="1405"/>
    <lineage>
        <taxon>Bacteria</taxon>
        <taxon>Bacillati</taxon>
        <taxon>Bacillota</taxon>
        <taxon>Bacilli</taxon>
        <taxon>Bacillales</taxon>
        <taxon>Bacillaceae</taxon>
        <taxon>Bacillus</taxon>
        <taxon>Bacillus cereus group</taxon>
    </lineage>
</organism>
<evidence type="ECO:0000256" key="1">
    <source>
        <dbReference type="SAM" id="MobiDB-lite"/>
    </source>
</evidence>
<proteinExistence type="predicted"/>
<reference evidence="2 3" key="1">
    <citation type="submission" date="2017-04" db="EMBL/GenBank/DDBJ databases">
        <title>The Characteristic of a Fine Plant Growth-Promoting Rhizobacteria Bacillus mycoides Gnyt1 and its Whole Genome Sequencing Analysis.</title>
        <authorList>
            <person name="Li J.H."/>
            <person name="Yao T."/>
        </authorList>
    </citation>
    <scope>NUCLEOTIDE SEQUENCE [LARGE SCALE GENOMIC DNA]</scope>
    <source>
        <strain evidence="2 3">Gnyt1</strain>
        <plasmid evidence="3">Plasmid unnamed6</plasmid>
    </source>
</reference>